<dbReference type="SUPFAM" id="SSF48452">
    <property type="entry name" value="TPR-like"/>
    <property type="match status" value="1"/>
</dbReference>
<dbReference type="Pfam" id="PF13181">
    <property type="entry name" value="TPR_8"/>
    <property type="match status" value="1"/>
</dbReference>
<protein>
    <submittedName>
        <fullName evidence="1">Tetratricopeptide repeat protein</fullName>
    </submittedName>
</protein>
<proteinExistence type="predicted"/>
<keyword evidence="2" id="KW-1185">Reference proteome</keyword>
<sequence length="458" mass="51307">MKKGLLLLSALMLSLFSLVKVSAQTGVASGTPFGHGNDSIQCRRNITFYKTYHQSQNFKDAYDFWKKVYDNCPAASKDTYIIGKELLNWKVEQAKTPEEKVKFVDLLMEMYDTRIKYFGDDENAGKDFILGDKVSDYMRHMGNESDYNKIYSWLEPVVKELGVNTDPLALSLFDYASMARMIMDPSLKQQYINEHLMVDGYYDQKIKELQAAGDEKAVAAYQGYKEGSQAMFAQSGAASCDVMEKVYGPLVESKKSDKEWLSKTVALLQSVGCIESNVYFTMSEHLFNLEPTADAATGIANKAYKEGNYSRAREYYEKAIDLSTDNNKKGEIYYMLAVMSQKQGSFGTARNYANQAMSLKSNFGAPMLLIASMYASSAKSIYPDDPIKQRIVYCLAVDKAQRAKAIDSSVAGQANQLINSFSQYYPAKEDVFMHPDLSEGASFTVGGWIGEATTIRTK</sequence>
<gene>
    <name evidence="1" type="ORF">E4P47_07660</name>
</gene>
<dbReference type="InterPro" id="IPR019734">
    <property type="entry name" value="TPR_rpt"/>
</dbReference>
<dbReference type="Proteomes" id="UP000297225">
    <property type="component" value="Unassembled WGS sequence"/>
</dbReference>
<evidence type="ECO:0000313" key="1">
    <source>
        <dbReference type="EMBL" id="TFH94400.1"/>
    </source>
</evidence>
<accession>A0A4Y8WNL3</accession>
<organism evidence="1 2">
    <name type="scientific">Porphyromonas levii</name>
    <dbReference type="NCBI Taxonomy" id="28114"/>
    <lineage>
        <taxon>Bacteria</taxon>
        <taxon>Pseudomonadati</taxon>
        <taxon>Bacteroidota</taxon>
        <taxon>Bacteroidia</taxon>
        <taxon>Bacteroidales</taxon>
        <taxon>Porphyromonadaceae</taxon>
        <taxon>Porphyromonas</taxon>
    </lineage>
</organism>
<dbReference type="AlphaFoldDB" id="A0A4Y8WNL3"/>
<dbReference type="InterPro" id="IPR011990">
    <property type="entry name" value="TPR-like_helical_dom_sf"/>
</dbReference>
<reference evidence="1 2" key="1">
    <citation type="submission" date="2019-03" db="EMBL/GenBank/DDBJ databases">
        <title>Porphyromonas levii Isolated from the Uterus of Dairy Cows.</title>
        <authorList>
            <person name="Francis A.M."/>
        </authorList>
    </citation>
    <scope>NUCLEOTIDE SEQUENCE [LARGE SCALE GENOMIC DNA]</scope>
    <source>
        <strain evidence="1 2">AF5678</strain>
    </source>
</reference>
<dbReference type="EMBL" id="SPNC01000128">
    <property type="protein sequence ID" value="TFH94400.1"/>
    <property type="molecule type" value="Genomic_DNA"/>
</dbReference>
<dbReference type="RefSeq" id="WP_134848937.1">
    <property type="nucleotide sequence ID" value="NZ_CP197400.1"/>
</dbReference>
<dbReference type="SMART" id="SM00028">
    <property type="entry name" value="TPR"/>
    <property type="match status" value="2"/>
</dbReference>
<name>A0A4Y8WNL3_9PORP</name>
<comment type="caution">
    <text evidence="1">The sequence shown here is derived from an EMBL/GenBank/DDBJ whole genome shotgun (WGS) entry which is preliminary data.</text>
</comment>
<dbReference type="Gene3D" id="1.25.40.10">
    <property type="entry name" value="Tetratricopeptide repeat domain"/>
    <property type="match status" value="1"/>
</dbReference>
<dbReference type="OrthoDB" id="1522899at2"/>
<evidence type="ECO:0000313" key="2">
    <source>
        <dbReference type="Proteomes" id="UP000297225"/>
    </source>
</evidence>
<dbReference type="STRING" id="1122973.GCA_000379925_00108"/>
<dbReference type="PROSITE" id="PS50005">
    <property type="entry name" value="TPR"/>
    <property type="match status" value="1"/>
</dbReference>